<name>A0ABN0Y8Y6_9ACTN</name>
<protein>
    <submittedName>
        <fullName evidence="1">Uncharacterized protein</fullName>
    </submittedName>
</protein>
<accession>A0ABN0Y8Y6</accession>
<dbReference type="RefSeq" id="WP_344019333.1">
    <property type="nucleotide sequence ID" value="NZ_BAAABX010000006.1"/>
</dbReference>
<keyword evidence="2" id="KW-1185">Reference proteome</keyword>
<gene>
    <name evidence="1" type="ORF">GCM10010357_05280</name>
</gene>
<dbReference type="Proteomes" id="UP001500879">
    <property type="component" value="Unassembled WGS sequence"/>
</dbReference>
<comment type="caution">
    <text evidence="1">The sequence shown here is derived from an EMBL/GenBank/DDBJ whole genome shotgun (WGS) entry which is preliminary data.</text>
</comment>
<proteinExistence type="predicted"/>
<reference evidence="1 2" key="1">
    <citation type="journal article" date="2019" name="Int. J. Syst. Evol. Microbiol.">
        <title>The Global Catalogue of Microorganisms (GCM) 10K type strain sequencing project: providing services to taxonomists for standard genome sequencing and annotation.</title>
        <authorList>
            <consortium name="The Broad Institute Genomics Platform"/>
            <consortium name="The Broad Institute Genome Sequencing Center for Infectious Disease"/>
            <person name="Wu L."/>
            <person name="Ma J."/>
        </authorList>
    </citation>
    <scope>NUCLEOTIDE SEQUENCE [LARGE SCALE GENOMIC DNA]</scope>
    <source>
        <strain evidence="1 2">JCM 4788</strain>
    </source>
</reference>
<evidence type="ECO:0000313" key="1">
    <source>
        <dbReference type="EMBL" id="GAA0387490.1"/>
    </source>
</evidence>
<sequence length="95" mass="10445">MAKTFTTTIGGRKVELPGTIHSIREALPEDQRAEFEREVEQAGADEIGGVLARWALRTPQAYDPDEETLIARLKAGDLSGLHFADESDDEYRSAG</sequence>
<organism evidence="1 2">
    <name type="scientific">Streptomyces luteireticuli</name>
    <dbReference type="NCBI Taxonomy" id="173858"/>
    <lineage>
        <taxon>Bacteria</taxon>
        <taxon>Bacillati</taxon>
        <taxon>Actinomycetota</taxon>
        <taxon>Actinomycetes</taxon>
        <taxon>Kitasatosporales</taxon>
        <taxon>Streptomycetaceae</taxon>
        <taxon>Streptomyces</taxon>
    </lineage>
</organism>
<dbReference type="EMBL" id="BAAABX010000006">
    <property type="protein sequence ID" value="GAA0387490.1"/>
    <property type="molecule type" value="Genomic_DNA"/>
</dbReference>
<evidence type="ECO:0000313" key="2">
    <source>
        <dbReference type="Proteomes" id="UP001500879"/>
    </source>
</evidence>